<protein>
    <recommendedName>
        <fullName evidence="2">HTH marR-type domain-containing protein</fullName>
    </recommendedName>
</protein>
<evidence type="ECO:0008006" key="2">
    <source>
        <dbReference type="Google" id="ProtNLM"/>
    </source>
</evidence>
<reference evidence="1" key="1">
    <citation type="submission" date="2020-02" db="EMBL/GenBank/DDBJ databases">
        <authorList>
            <person name="Meier V. D."/>
        </authorList>
    </citation>
    <scope>NUCLEOTIDE SEQUENCE</scope>
    <source>
        <strain evidence="1">AVDCRST_MAG77</strain>
    </source>
</reference>
<organism evidence="1">
    <name type="scientific">uncultured Chloroflexota bacterium</name>
    <dbReference type="NCBI Taxonomy" id="166587"/>
    <lineage>
        <taxon>Bacteria</taxon>
        <taxon>Bacillati</taxon>
        <taxon>Chloroflexota</taxon>
        <taxon>environmental samples</taxon>
    </lineage>
</organism>
<dbReference type="InterPro" id="IPR036388">
    <property type="entry name" value="WH-like_DNA-bd_sf"/>
</dbReference>
<dbReference type="EMBL" id="CADCTC010000091">
    <property type="protein sequence ID" value="CAA9238990.1"/>
    <property type="molecule type" value="Genomic_DNA"/>
</dbReference>
<sequence length="93" mass="10335">MLPTLRVTGEYPPLVPDARAIELEQRVLAALRERGPSSSIELGRALGMDRYPVRMALHRLERRGEVRTVGMTGPYRAWGVEGPVPIWEAMPAG</sequence>
<proteinExistence type="predicted"/>
<dbReference type="AlphaFoldDB" id="A0A6J4I337"/>
<evidence type="ECO:0000313" key="1">
    <source>
        <dbReference type="EMBL" id="CAA9238990.1"/>
    </source>
</evidence>
<dbReference type="Gene3D" id="1.10.10.10">
    <property type="entry name" value="Winged helix-like DNA-binding domain superfamily/Winged helix DNA-binding domain"/>
    <property type="match status" value="1"/>
</dbReference>
<dbReference type="InterPro" id="IPR036390">
    <property type="entry name" value="WH_DNA-bd_sf"/>
</dbReference>
<name>A0A6J4I337_9CHLR</name>
<gene>
    <name evidence="1" type="ORF">AVDCRST_MAG77-1421</name>
</gene>
<accession>A0A6J4I337</accession>
<dbReference type="SUPFAM" id="SSF46785">
    <property type="entry name" value="Winged helix' DNA-binding domain"/>
    <property type="match status" value="1"/>
</dbReference>